<feature type="region of interest" description="Disordered" evidence="3">
    <location>
        <begin position="189"/>
        <end position="225"/>
    </location>
</feature>
<dbReference type="GO" id="GO:0005634">
    <property type="term" value="C:nucleus"/>
    <property type="evidence" value="ECO:0007669"/>
    <property type="project" value="UniProtKB-SubCell"/>
</dbReference>
<dbReference type="Proteomes" id="UP001605036">
    <property type="component" value="Unassembled WGS sequence"/>
</dbReference>
<dbReference type="InterPro" id="IPR051992">
    <property type="entry name" value="OxStress_Response_Reg"/>
</dbReference>
<name>A0ABD1XP89_9MARC</name>
<sequence length="375" mass="39625">MPVTYQSVEFGKGSNGLYKNGSKVQQCSAGADGVSTYKLPVPQTQSQSDLGILNLMTSYSMYFRPQSPDSKNCCNSLGPLNLPGSLQCSDGGEEKSPVSPLFSSLSSLGGAADGLTSSDDGGSAGGHPRADSKCWGSASSCFTDSIGQVYDDEKNCSVVDLAKSAIRHEDASKSLHNFYAQQSGLPSLLNLQDTGPELSSSSSSIGNRSDDSAGSVENEDSDMEVESKLRAGPLDMMSELECSLPIKRGLSRFWSGKSKSFHSLAEVSSVNDLAKPENPFNKRRRYTTFADRHRSFPPLSRSATAGISKKPPSGSGKCNLAMAVAMGSKLECSQKSLANSVLPPAARSFSLVDLHHASNILSPPSSAPASRLRRS</sequence>
<keyword evidence="5" id="KW-1185">Reference proteome</keyword>
<evidence type="ECO:0000313" key="5">
    <source>
        <dbReference type="Proteomes" id="UP001605036"/>
    </source>
</evidence>
<dbReference type="AlphaFoldDB" id="A0ABD1XP89"/>
<dbReference type="EMBL" id="JBHFFA010000008">
    <property type="protein sequence ID" value="KAL2610740.1"/>
    <property type="molecule type" value="Genomic_DNA"/>
</dbReference>
<proteinExistence type="predicted"/>
<feature type="region of interest" description="Disordered" evidence="3">
    <location>
        <begin position="294"/>
        <end position="314"/>
    </location>
</feature>
<feature type="region of interest" description="Disordered" evidence="3">
    <location>
        <begin position="113"/>
        <end position="134"/>
    </location>
</feature>
<comment type="caution">
    <text evidence="4">The sequence shown here is derived from an EMBL/GenBank/DDBJ whole genome shotgun (WGS) entry which is preliminary data.</text>
</comment>
<dbReference type="PANTHER" id="PTHR33172:SF96">
    <property type="entry name" value="PROTEIN OXIDATIVE STRESS 3 LIKE 3"/>
    <property type="match status" value="1"/>
</dbReference>
<evidence type="ECO:0000256" key="3">
    <source>
        <dbReference type="SAM" id="MobiDB-lite"/>
    </source>
</evidence>
<organism evidence="4 5">
    <name type="scientific">Riccia fluitans</name>
    <dbReference type="NCBI Taxonomy" id="41844"/>
    <lineage>
        <taxon>Eukaryota</taxon>
        <taxon>Viridiplantae</taxon>
        <taxon>Streptophyta</taxon>
        <taxon>Embryophyta</taxon>
        <taxon>Marchantiophyta</taxon>
        <taxon>Marchantiopsida</taxon>
        <taxon>Marchantiidae</taxon>
        <taxon>Marchantiales</taxon>
        <taxon>Ricciaceae</taxon>
        <taxon>Riccia</taxon>
    </lineage>
</organism>
<accession>A0ABD1XP89</accession>
<evidence type="ECO:0000256" key="2">
    <source>
        <dbReference type="ARBA" id="ARBA00023242"/>
    </source>
</evidence>
<evidence type="ECO:0000256" key="1">
    <source>
        <dbReference type="ARBA" id="ARBA00004123"/>
    </source>
</evidence>
<protein>
    <submittedName>
        <fullName evidence="4">Uncharacterized protein</fullName>
    </submittedName>
</protein>
<reference evidence="4 5" key="1">
    <citation type="submission" date="2024-09" db="EMBL/GenBank/DDBJ databases">
        <title>Chromosome-scale assembly of Riccia fluitans.</title>
        <authorList>
            <person name="Paukszto L."/>
            <person name="Sawicki J."/>
            <person name="Karawczyk K."/>
            <person name="Piernik-Szablinska J."/>
            <person name="Szczecinska M."/>
            <person name="Mazdziarz M."/>
        </authorList>
    </citation>
    <scope>NUCLEOTIDE SEQUENCE [LARGE SCALE GENOMIC DNA]</scope>
    <source>
        <strain evidence="4">Rf_01</strain>
        <tissue evidence="4">Aerial parts of the thallus</tissue>
    </source>
</reference>
<dbReference type="PANTHER" id="PTHR33172">
    <property type="entry name" value="OS08G0516900 PROTEIN"/>
    <property type="match status" value="1"/>
</dbReference>
<keyword evidence="2" id="KW-0539">Nucleus</keyword>
<gene>
    <name evidence="4" type="ORF">R1flu_029313</name>
</gene>
<comment type="subcellular location">
    <subcellularLocation>
        <location evidence="1">Nucleus</location>
    </subcellularLocation>
</comment>
<dbReference type="GO" id="GO:0006950">
    <property type="term" value="P:response to stress"/>
    <property type="evidence" value="ECO:0007669"/>
    <property type="project" value="UniProtKB-ARBA"/>
</dbReference>
<evidence type="ECO:0000313" key="4">
    <source>
        <dbReference type="EMBL" id="KAL2610740.1"/>
    </source>
</evidence>